<sequence length="946" mass="104422">MAAEVTELHDTLDLSGQGLKKLSKAQPHDAQVVTTLIVDNNELQRWDNIDSYPILKKLSVTHNQLLRMYGVSRLHGLTTLNLANNSILTIEGLKDLVHLKWLCLAANKIKTIEHLNTNINLEHLDLSENSIVHVSDVSHLKALKQLLLHGNRISQLRQCERHLPSSIVMLTVASNSITDLNEMSHLVHLTNLREFTIRNNPCVNMTGNCIGFDYRPFVINWCMSLKVIDGFVVDAIESLKAEWLYSQGRGRQFRVGEHQALSQYLASVCPLSGDSLESEDDRKLRLILSKAQQHQQQLREQLTTDGGVARGRGQVLNRSQSSPATRRRISNNRTSSVQQSNVSKESRLPVTNRCRMQSPDRMVNSCTAITSNCMVSSIVGSDDISSASLMTQSLDPELLYTSASVNQDTKNSDQSESLSAQLVLEDYTTENGASEINCPLQTATKMVPIPESLMSPDYRPAVGTGMTGCGIRPKPAVVNNTQNIRPVPRGSPKLSRSRHSSPLLSRQRGGQMKQFTVALARRQTSPRRVGQRDMAPVNSSEDEDSEMSASKLETIRHRAQERWQRKEATSNNALSSSYAEHAAVCIQRMWRGYHTRNLNKRVIAAYHDIHASRTQEYIQKLSSDMEATRAALDSERKLQLLQMQAINALWKKVVSLQPSLPQPGTSSSSMDASISVQQPDAETVRELTQTCTRLHSQVEQLQDSMQSVMQCMSLFCQKGQVIIPQLSNETEIDGVATGSTQTDIIAVHTPQMESGPGIPFPYQRASPSTRPSSLPILQSHPSTAPHNLCSALESDASQELKQFAMSLVDGVLRTVAEQGGETETKTDKRNGTPLGEGEVKFSVKENEDNACGSREMTENGCIQNIENDRDGCDVNEGVGTGNSASEENIRESCVDAEDDHKGGVSQDVNSSCMIISTEPPSTPGSPFEQLDSPNNNQHPIKGNVIE</sequence>
<dbReference type="PROSITE" id="PS51450">
    <property type="entry name" value="LRR"/>
    <property type="match status" value="3"/>
</dbReference>
<evidence type="ECO:0000256" key="2">
    <source>
        <dbReference type="ARBA" id="ARBA00004300"/>
    </source>
</evidence>
<evidence type="ECO:0000256" key="10">
    <source>
        <dbReference type="ARBA" id="ARBA00068862"/>
    </source>
</evidence>
<evidence type="ECO:0000256" key="1">
    <source>
        <dbReference type="ARBA" id="ARBA00003843"/>
    </source>
</evidence>
<dbReference type="Pfam" id="PF00612">
    <property type="entry name" value="IQ"/>
    <property type="match status" value="1"/>
</dbReference>
<dbReference type="InParanoid" id="A0A067R1Y9"/>
<dbReference type="FunCoup" id="A0A067R1Y9">
    <property type="interactions" value="799"/>
</dbReference>
<dbReference type="Proteomes" id="UP000027135">
    <property type="component" value="Unassembled WGS sequence"/>
</dbReference>
<dbReference type="PANTHER" id="PTHR45973">
    <property type="entry name" value="PROTEIN PHOSPHATASE 1 REGULATORY SUBUNIT SDS22-RELATED"/>
    <property type="match status" value="1"/>
</dbReference>
<reference evidence="13 14" key="1">
    <citation type="journal article" date="2014" name="Nat. Commun.">
        <title>Molecular traces of alternative social organization in a termite genome.</title>
        <authorList>
            <person name="Terrapon N."/>
            <person name="Li C."/>
            <person name="Robertson H.M."/>
            <person name="Ji L."/>
            <person name="Meng X."/>
            <person name="Booth W."/>
            <person name="Chen Z."/>
            <person name="Childers C.P."/>
            <person name="Glastad K.M."/>
            <person name="Gokhale K."/>
            <person name="Gowin J."/>
            <person name="Gronenberg W."/>
            <person name="Hermansen R.A."/>
            <person name="Hu H."/>
            <person name="Hunt B.G."/>
            <person name="Huylmans A.K."/>
            <person name="Khalil S.M."/>
            <person name="Mitchell R.D."/>
            <person name="Munoz-Torres M.C."/>
            <person name="Mustard J.A."/>
            <person name="Pan H."/>
            <person name="Reese J.T."/>
            <person name="Scharf M.E."/>
            <person name="Sun F."/>
            <person name="Vogel H."/>
            <person name="Xiao J."/>
            <person name="Yang W."/>
            <person name="Yang Z."/>
            <person name="Yang Z."/>
            <person name="Zhou J."/>
            <person name="Zhu J."/>
            <person name="Brent C.S."/>
            <person name="Elsik C.G."/>
            <person name="Goodisman M.A."/>
            <person name="Liberles D.A."/>
            <person name="Roe R.M."/>
            <person name="Vargo E.L."/>
            <person name="Vilcinskas A."/>
            <person name="Wang J."/>
            <person name="Bornberg-Bauer E."/>
            <person name="Korb J."/>
            <person name="Zhang G."/>
            <person name="Liebig J."/>
        </authorList>
    </citation>
    <scope>NUCLEOTIDE SEQUENCE [LARGE SCALE GENOMIC DNA]</scope>
    <source>
        <tissue evidence="13">Whole organism</tissue>
    </source>
</reference>
<evidence type="ECO:0000256" key="9">
    <source>
        <dbReference type="ARBA" id="ARBA00058656"/>
    </source>
</evidence>
<dbReference type="GO" id="GO:1902018">
    <property type="term" value="P:negative regulation of cilium assembly"/>
    <property type="evidence" value="ECO:0007669"/>
    <property type="project" value="TreeGrafter"/>
</dbReference>
<protein>
    <recommendedName>
        <fullName evidence="10">Centrosomal protein of 97 kDa</fullName>
    </recommendedName>
    <alternativeName>
        <fullName evidence="8">Dynein axonemal assembly factor 1 homolog</fullName>
    </alternativeName>
    <alternativeName>
        <fullName evidence="11">Leucine-rich repeat and IQ domain-containing protein 2</fullName>
    </alternativeName>
</protein>
<evidence type="ECO:0000256" key="12">
    <source>
        <dbReference type="SAM" id="MobiDB-lite"/>
    </source>
</evidence>
<gene>
    <name evidence="13" type="ORF">L798_09028</name>
</gene>
<dbReference type="InterPro" id="IPR032675">
    <property type="entry name" value="LRR_dom_sf"/>
</dbReference>
<evidence type="ECO:0000256" key="3">
    <source>
        <dbReference type="ARBA" id="ARBA00022490"/>
    </source>
</evidence>
<feature type="region of interest" description="Disordered" evidence="12">
    <location>
        <begin position="300"/>
        <end position="356"/>
    </location>
</feature>
<organism evidence="13 14">
    <name type="scientific">Zootermopsis nevadensis</name>
    <name type="common">Dampwood termite</name>
    <dbReference type="NCBI Taxonomy" id="136037"/>
    <lineage>
        <taxon>Eukaryota</taxon>
        <taxon>Metazoa</taxon>
        <taxon>Ecdysozoa</taxon>
        <taxon>Arthropoda</taxon>
        <taxon>Hexapoda</taxon>
        <taxon>Insecta</taxon>
        <taxon>Pterygota</taxon>
        <taxon>Neoptera</taxon>
        <taxon>Polyneoptera</taxon>
        <taxon>Dictyoptera</taxon>
        <taxon>Blattodea</taxon>
        <taxon>Blattoidea</taxon>
        <taxon>Termitoidae</taxon>
        <taxon>Termopsidae</taxon>
        <taxon>Zootermopsis</taxon>
    </lineage>
</organism>
<dbReference type="Pfam" id="PF14580">
    <property type="entry name" value="LRR_9"/>
    <property type="match status" value="1"/>
</dbReference>
<comment type="subcellular location">
    <subcellularLocation>
        <location evidence="2">Cytoplasm</location>
        <location evidence="2">Cytoskeleton</location>
        <location evidence="2">Microtubule organizing center</location>
        <location evidence="2">Centrosome</location>
    </subcellularLocation>
</comment>
<dbReference type="SMART" id="SM00365">
    <property type="entry name" value="LRR_SD22"/>
    <property type="match status" value="3"/>
</dbReference>
<keyword evidence="3" id="KW-0963">Cytoplasm</keyword>
<dbReference type="GO" id="GO:0005813">
    <property type="term" value="C:centrosome"/>
    <property type="evidence" value="ECO:0007669"/>
    <property type="project" value="UniProtKB-SubCell"/>
</dbReference>
<dbReference type="FunFam" id="3.80.10.10:FF:000165">
    <property type="entry name" value="Centrosomal protein of 97 kDa"/>
    <property type="match status" value="1"/>
</dbReference>
<evidence type="ECO:0000313" key="14">
    <source>
        <dbReference type="Proteomes" id="UP000027135"/>
    </source>
</evidence>
<name>A0A067R1Y9_ZOONE</name>
<accession>A0A067R1Y9</accession>
<comment type="function">
    <text evidence="9">Acts as a key negative regulator of ciliogenesis in collaboration with CCP110 by capping the mother centriole thereby preventing cilia formation. Required for recruitment of CCP110 to the centrosome.</text>
</comment>
<comment type="function">
    <text evidence="1">Cilium-specific protein required for cilia structures.</text>
</comment>
<proteinExistence type="predicted"/>
<feature type="region of interest" description="Disordered" evidence="12">
    <location>
        <begin position="474"/>
        <end position="551"/>
    </location>
</feature>
<evidence type="ECO:0000256" key="7">
    <source>
        <dbReference type="ARBA" id="ARBA00023212"/>
    </source>
</evidence>
<dbReference type="STRING" id="136037.A0A067R1Y9"/>
<evidence type="ECO:0000256" key="11">
    <source>
        <dbReference type="ARBA" id="ARBA00076677"/>
    </source>
</evidence>
<dbReference type="EMBL" id="KK852761">
    <property type="protein sequence ID" value="KDR17018.1"/>
    <property type="molecule type" value="Genomic_DNA"/>
</dbReference>
<dbReference type="OMA" id="ESMANSY"/>
<dbReference type="PANTHER" id="PTHR45973:SF2">
    <property type="entry name" value="CENTROSOMAL PROTEIN OF 97 KDA"/>
    <property type="match status" value="1"/>
</dbReference>
<dbReference type="SUPFAM" id="SSF52058">
    <property type="entry name" value="L domain-like"/>
    <property type="match status" value="1"/>
</dbReference>
<dbReference type="eggNOG" id="KOG0531">
    <property type="taxonomic scope" value="Eukaryota"/>
</dbReference>
<dbReference type="InterPro" id="IPR050576">
    <property type="entry name" value="Cilia_flagella_integrity"/>
</dbReference>
<dbReference type="GO" id="GO:0030030">
    <property type="term" value="P:cell projection organization"/>
    <property type="evidence" value="ECO:0007669"/>
    <property type="project" value="UniProtKB-KW"/>
</dbReference>
<evidence type="ECO:0000256" key="5">
    <source>
        <dbReference type="ARBA" id="ARBA00022737"/>
    </source>
</evidence>
<dbReference type="AlphaFoldDB" id="A0A067R1Y9"/>
<dbReference type="PROSITE" id="PS50096">
    <property type="entry name" value="IQ"/>
    <property type="match status" value="1"/>
</dbReference>
<dbReference type="InterPro" id="IPR001611">
    <property type="entry name" value="Leu-rich_rpt"/>
</dbReference>
<feature type="region of interest" description="Disordered" evidence="12">
    <location>
        <begin position="913"/>
        <end position="946"/>
    </location>
</feature>
<evidence type="ECO:0000313" key="13">
    <source>
        <dbReference type="EMBL" id="KDR17018.1"/>
    </source>
</evidence>
<dbReference type="OrthoDB" id="5954088at2759"/>
<keyword evidence="4" id="KW-0433">Leucine-rich repeat</keyword>
<dbReference type="Gene3D" id="3.80.10.10">
    <property type="entry name" value="Ribonuclease Inhibitor"/>
    <property type="match status" value="2"/>
</dbReference>
<keyword evidence="6" id="KW-0970">Cilium biogenesis/degradation</keyword>
<dbReference type="InterPro" id="IPR000048">
    <property type="entry name" value="IQ_motif_EF-hand-BS"/>
</dbReference>
<keyword evidence="7" id="KW-0206">Cytoskeleton</keyword>
<evidence type="ECO:0000256" key="6">
    <source>
        <dbReference type="ARBA" id="ARBA00022794"/>
    </source>
</evidence>
<evidence type="ECO:0000256" key="8">
    <source>
        <dbReference type="ARBA" id="ARBA00024433"/>
    </source>
</evidence>
<keyword evidence="14" id="KW-1185">Reference proteome</keyword>
<evidence type="ECO:0000256" key="4">
    <source>
        <dbReference type="ARBA" id="ARBA00022614"/>
    </source>
</evidence>
<keyword evidence="5" id="KW-0677">Repeat</keyword>